<keyword evidence="3" id="KW-1185">Reference proteome</keyword>
<evidence type="ECO:0000313" key="3">
    <source>
        <dbReference type="Proteomes" id="UP000253094"/>
    </source>
</evidence>
<comment type="caution">
    <text evidence="2">The sequence shown here is derived from an EMBL/GenBank/DDBJ whole genome shotgun (WGS) entry which is preliminary data.</text>
</comment>
<name>A0A367EKT3_9ACTN</name>
<reference evidence="2 3" key="1">
    <citation type="submission" date="2018-06" db="EMBL/GenBank/DDBJ databases">
        <title>Sphaerisporangium craniellae sp. nov., isolated from a marine sponge in the South China Sea.</title>
        <authorList>
            <person name="Li L."/>
        </authorList>
    </citation>
    <scope>NUCLEOTIDE SEQUENCE [LARGE SCALE GENOMIC DNA]</scope>
    <source>
        <strain evidence="2 3">CCTCC AA 208026</strain>
    </source>
</reference>
<organism evidence="2 3">
    <name type="scientific">Sphaerisporangium album</name>
    <dbReference type="NCBI Taxonomy" id="509200"/>
    <lineage>
        <taxon>Bacteria</taxon>
        <taxon>Bacillati</taxon>
        <taxon>Actinomycetota</taxon>
        <taxon>Actinomycetes</taxon>
        <taxon>Streptosporangiales</taxon>
        <taxon>Streptosporangiaceae</taxon>
        <taxon>Sphaerisporangium</taxon>
    </lineage>
</organism>
<feature type="region of interest" description="Disordered" evidence="1">
    <location>
        <begin position="47"/>
        <end position="80"/>
    </location>
</feature>
<dbReference type="AlphaFoldDB" id="A0A367EKT3"/>
<evidence type="ECO:0000313" key="2">
    <source>
        <dbReference type="EMBL" id="RCG18245.1"/>
    </source>
</evidence>
<dbReference type="Proteomes" id="UP000253094">
    <property type="component" value="Unassembled WGS sequence"/>
</dbReference>
<sequence>MRTLTWLTFAQRAELFPGLAKERPARMEELVALLDRQGAVEETLERARRRRANDAAPDAHVDSFNPLHDGPNVLDDEPSF</sequence>
<accession>A0A367EKT3</accession>
<protein>
    <submittedName>
        <fullName evidence="2">Uncharacterized protein</fullName>
    </submittedName>
</protein>
<dbReference type="RefSeq" id="WP_114033983.1">
    <property type="nucleotide sequence ID" value="NZ_QOIL01000038.1"/>
</dbReference>
<evidence type="ECO:0000256" key="1">
    <source>
        <dbReference type="SAM" id="MobiDB-lite"/>
    </source>
</evidence>
<gene>
    <name evidence="2" type="ORF">DQ384_39320</name>
</gene>
<dbReference type="EMBL" id="QOIL01000038">
    <property type="protein sequence ID" value="RCG18245.1"/>
    <property type="molecule type" value="Genomic_DNA"/>
</dbReference>
<proteinExistence type="predicted"/>